<dbReference type="Pfam" id="PF13377">
    <property type="entry name" value="Peripla_BP_3"/>
    <property type="match status" value="1"/>
</dbReference>
<dbReference type="InterPro" id="IPR036390">
    <property type="entry name" value="WH_DNA-bd_sf"/>
</dbReference>
<dbReference type="PROSITE" id="PS00894">
    <property type="entry name" value="HTH_DEOR_1"/>
    <property type="match status" value="1"/>
</dbReference>
<dbReference type="OrthoDB" id="3252280at2"/>
<dbReference type="AlphaFoldDB" id="A0A5C8HLA5"/>
<dbReference type="RefSeq" id="WP_147826110.1">
    <property type="nucleotide sequence ID" value="NZ_BAAARG010000003.1"/>
</dbReference>
<dbReference type="Proteomes" id="UP000321196">
    <property type="component" value="Unassembled WGS sequence"/>
</dbReference>
<evidence type="ECO:0000256" key="2">
    <source>
        <dbReference type="ARBA" id="ARBA00023125"/>
    </source>
</evidence>
<keyword evidence="1" id="KW-0805">Transcription regulation</keyword>
<sequence>MVAASRHDAILRELELRGSLTSADFAQRLGVTGMTLRRDLVELERRGLLTRVHGGALSLAVADEQAHSQGDRDGHGRPRRPVATIGMIVPTASYYFPEVIRGASQAARELNCRLIVGASNYSAEEELRQAQRLLDSGVDALMVTPHASLTESSALRELLDAATVPIVLVERSVDEKFAGSLEWVRSDHALGAEMAVDHLIEQGHRRIALAARPAATVPSLHVGFERAMAALGTEGHVLRRDLSPPRIGDSVTIEELDQLLDDCVAQEVTAAIILGDADSMAFTERVLERGLRIPDDFAVIAYDDEISSLAAVPLTAVAPPKRDLGQAALQLCFDRVRKQGSTRAIMRMILLPTLVVRDSTVRA</sequence>
<dbReference type="Pfam" id="PF08220">
    <property type="entry name" value="HTH_DeoR"/>
    <property type="match status" value="1"/>
</dbReference>
<dbReference type="SUPFAM" id="SSF46785">
    <property type="entry name" value="Winged helix' DNA-binding domain"/>
    <property type="match status" value="1"/>
</dbReference>
<gene>
    <name evidence="5" type="ORF">FVP60_09800</name>
</gene>
<evidence type="ECO:0000259" key="4">
    <source>
        <dbReference type="PROSITE" id="PS51000"/>
    </source>
</evidence>
<evidence type="ECO:0000313" key="6">
    <source>
        <dbReference type="Proteomes" id="UP000321196"/>
    </source>
</evidence>
<dbReference type="PANTHER" id="PTHR30146:SF155">
    <property type="entry name" value="ALANINE RACEMASE"/>
    <property type="match status" value="1"/>
</dbReference>
<dbReference type="EMBL" id="VRSW01000003">
    <property type="protein sequence ID" value="TXK04054.1"/>
    <property type="molecule type" value="Genomic_DNA"/>
</dbReference>
<dbReference type="CDD" id="cd06267">
    <property type="entry name" value="PBP1_LacI_sugar_binding-like"/>
    <property type="match status" value="1"/>
</dbReference>
<evidence type="ECO:0000256" key="3">
    <source>
        <dbReference type="ARBA" id="ARBA00023163"/>
    </source>
</evidence>
<dbReference type="GO" id="GO:0000976">
    <property type="term" value="F:transcription cis-regulatory region binding"/>
    <property type="evidence" value="ECO:0007669"/>
    <property type="project" value="TreeGrafter"/>
</dbReference>
<dbReference type="SUPFAM" id="SSF53822">
    <property type="entry name" value="Periplasmic binding protein-like I"/>
    <property type="match status" value="1"/>
</dbReference>
<dbReference type="PROSITE" id="PS51000">
    <property type="entry name" value="HTH_DEOR_2"/>
    <property type="match status" value="1"/>
</dbReference>
<feature type="domain" description="HTH deoR-type" evidence="4">
    <location>
        <begin position="3"/>
        <end position="58"/>
    </location>
</feature>
<dbReference type="SMART" id="SM00420">
    <property type="entry name" value="HTH_DEOR"/>
    <property type="match status" value="1"/>
</dbReference>
<proteinExistence type="predicted"/>
<keyword evidence="3" id="KW-0804">Transcription</keyword>
<dbReference type="InterPro" id="IPR018356">
    <property type="entry name" value="Tscrpt_reg_HTH_DeoR_CS"/>
</dbReference>
<evidence type="ECO:0000256" key="1">
    <source>
        <dbReference type="ARBA" id="ARBA00023015"/>
    </source>
</evidence>
<name>A0A5C8HLA5_9MICO</name>
<dbReference type="InterPro" id="IPR001034">
    <property type="entry name" value="DeoR_HTH"/>
</dbReference>
<dbReference type="PANTHER" id="PTHR30146">
    <property type="entry name" value="LACI-RELATED TRANSCRIPTIONAL REPRESSOR"/>
    <property type="match status" value="1"/>
</dbReference>
<evidence type="ECO:0000313" key="5">
    <source>
        <dbReference type="EMBL" id="TXK04054.1"/>
    </source>
</evidence>
<comment type="caution">
    <text evidence="5">The sequence shown here is derived from an EMBL/GenBank/DDBJ whole genome shotgun (WGS) entry which is preliminary data.</text>
</comment>
<keyword evidence="6" id="KW-1185">Reference proteome</keyword>
<keyword evidence="2" id="KW-0238">DNA-binding</keyword>
<protein>
    <submittedName>
        <fullName evidence="5">DeoR family transcriptional regulator</fullName>
    </submittedName>
</protein>
<organism evidence="5 6">
    <name type="scientific">Microbacterium mitrae</name>
    <dbReference type="NCBI Taxonomy" id="664640"/>
    <lineage>
        <taxon>Bacteria</taxon>
        <taxon>Bacillati</taxon>
        <taxon>Actinomycetota</taxon>
        <taxon>Actinomycetes</taxon>
        <taxon>Micrococcales</taxon>
        <taxon>Microbacteriaceae</taxon>
        <taxon>Microbacterium</taxon>
    </lineage>
</organism>
<accession>A0A5C8HLA5</accession>
<dbReference type="GO" id="GO:0003700">
    <property type="term" value="F:DNA-binding transcription factor activity"/>
    <property type="evidence" value="ECO:0007669"/>
    <property type="project" value="InterPro"/>
</dbReference>
<dbReference type="InterPro" id="IPR046335">
    <property type="entry name" value="LacI/GalR-like_sensor"/>
</dbReference>
<dbReference type="PRINTS" id="PR00037">
    <property type="entry name" value="HTHLACR"/>
</dbReference>
<dbReference type="InterPro" id="IPR028082">
    <property type="entry name" value="Peripla_BP_I"/>
</dbReference>
<dbReference type="Gene3D" id="3.40.50.2300">
    <property type="match status" value="2"/>
</dbReference>
<reference evidence="5 6" key="1">
    <citation type="submission" date="2019-08" db="EMBL/GenBank/DDBJ databases">
        <authorList>
            <person name="Dong K."/>
        </authorList>
    </citation>
    <scope>NUCLEOTIDE SEQUENCE [LARGE SCALE GENOMIC DNA]</scope>
    <source>
        <strain evidence="5 6">M4-8</strain>
    </source>
</reference>